<gene>
    <name evidence="1" type="ORF">FQA18_20060</name>
</gene>
<evidence type="ECO:0000313" key="1">
    <source>
        <dbReference type="EMBL" id="TVT82533.1"/>
    </source>
</evidence>
<dbReference type="Proteomes" id="UP000320212">
    <property type="component" value="Unassembled WGS sequence"/>
</dbReference>
<evidence type="ECO:0000313" key="2">
    <source>
        <dbReference type="Proteomes" id="UP000320212"/>
    </source>
</evidence>
<reference evidence="1 2" key="1">
    <citation type="submission" date="2019-07" db="EMBL/GenBank/DDBJ databases">
        <title>Draft genome sequence of Haloferax volcanii SS0101, isolated from salt farm in Samut Sakhon, Thailand.</title>
        <authorList>
            <person name="Wanthongcharoen S."/>
            <person name="Yamprayoonswat W."/>
            <person name="Ruangsuj P."/>
            <person name="Thongpramul N."/>
            <person name="Jumpathong W."/>
            <person name="Sittihan S."/>
            <person name="Kanjanavas P."/>
            <person name="Yasawong M."/>
        </authorList>
    </citation>
    <scope>NUCLEOTIDE SEQUENCE [LARGE SCALE GENOMIC DNA]</scope>
    <source>
        <strain evidence="1 2">SS0101</strain>
    </source>
</reference>
<sequence length="82" mass="9058">MDLQIDYQHYIDVVDGWIVDQPKTVLLVFLLLSAGFSAGLGQSGTSSGTSQFTEDVAAYQAFEEVNDNFERVTFEEDTGTTQ</sequence>
<name>A0A558FAK0_HALVO</name>
<feature type="non-terminal residue" evidence="1">
    <location>
        <position position="82"/>
    </location>
</feature>
<dbReference type="RefSeq" id="WP_144860124.1">
    <property type="nucleotide sequence ID" value="NZ_VMTR01000435.1"/>
</dbReference>
<accession>A0A558FAK0</accession>
<dbReference type="EMBL" id="VMTR01000435">
    <property type="protein sequence ID" value="TVT82533.1"/>
    <property type="molecule type" value="Genomic_DNA"/>
</dbReference>
<organism evidence="1 2">
    <name type="scientific">Haloferax volcanii</name>
    <name type="common">Halobacterium volcanii</name>
    <dbReference type="NCBI Taxonomy" id="2246"/>
    <lineage>
        <taxon>Archaea</taxon>
        <taxon>Methanobacteriati</taxon>
        <taxon>Methanobacteriota</taxon>
        <taxon>Stenosarchaea group</taxon>
        <taxon>Halobacteria</taxon>
        <taxon>Halobacteriales</taxon>
        <taxon>Haloferacaceae</taxon>
        <taxon>Haloferax</taxon>
    </lineage>
</organism>
<comment type="caution">
    <text evidence="1">The sequence shown here is derived from an EMBL/GenBank/DDBJ whole genome shotgun (WGS) entry which is preliminary data.</text>
</comment>
<dbReference type="AlphaFoldDB" id="A0A558FAK0"/>
<protein>
    <submittedName>
        <fullName evidence="1">Uncharacterized protein</fullName>
    </submittedName>
</protein>
<proteinExistence type="predicted"/>